<name>B4HA87_DROPE</name>
<organism evidence="2">
    <name type="scientific">Drosophila persimilis</name>
    <name type="common">Fruit fly</name>
    <dbReference type="NCBI Taxonomy" id="7234"/>
    <lineage>
        <taxon>Eukaryota</taxon>
        <taxon>Metazoa</taxon>
        <taxon>Ecdysozoa</taxon>
        <taxon>Arthropoda</taxon>
        <taxon>Hexapoda</taxon>
        <taxon>Insecta</taxon>
        <taxon>Pterygota</taxon>
        <taxon>Neoptera</taxon>
        <taxon>Endopterygota</taxon>
        <taxon>Diptera</taxon>
        <taxon>Brachycera</taxon>
        <taxon>Muscomorpha</taxon>
        <taxon>Ephydroidea</taxon>
        <taxon>Drosophilidae</taxon>
        <taxon>Drosophila</taxon>
        <taxon>Sophophora</taxon>
    </lineage>
</organism>
<dbReference type="OrthoDB" id="5951731at2759"/>
<reference evidence="1 2" key="1">
    <citation type="journal article" date="2007" name="Nature">
        <title>Evolution of genes and genomes on the Drosophila phylogeny.</title>
        <authorList>
            <consortium name="Drosophila 12 Genomes Consortium"/>
            <person name="Clark A.G."/>
            <person name="Eisen M.B."/>
            <person name="Smith D.R."/>
            <person name="Bergman C.M."/>
            <person name="Oliver B."/>
            <person name="Markow T.A."/>
            <person name="Kaufman T.C."/>
            <person name="Kellis M."/>
            <person name="Gelbart W."/>
            <person name="Iyer V.N."/>
            <person name="Pollard D.A."/>
            <person name="Sackton T.B."/>
            <person name="Larracuente A.M."/>
            <person name="Singh N.D."/>
            <person name="Abad J.P."/>
            <person name="Abt D.N."/>
            <person name="Adryan B."/>
            <person name="Aguade M."/>
            <person name="Akashi H."/>
            <person name="Anderson W.W."/>
            <person name="Aquadro C.F."/>
            <person name="Ardell D.H."/>
            <person name="Arguello R."/>
            <person name="Artieri C.G."/>
            <person name="Barbash D.A."/>
            <person name="Barker D."/>
            <person name="Barsanti P."/>
            <person name="Batterham P."/>
            <person name="Batzoglou S."/>
            <person name="Begun D."/>
            <person name="Bhutkar A."/>
            <person name="Blanco E."/>
            <person name="Bosak S.A."/>
            <person name="Bradley R.K."/>
            <person name="Brand A.D."/>
            <person name="Brent M.R."/>
            <person name="Brooks A.N."/>
            <person name="Brown R.H."/>
            <person name="Butlin R.K."/>
            <person name="Caggese C."/>
            <person name="Calvi B.R."/>
            <person name="Bernardo de Carvalho A."/>
            <person name="Caspi A."/>
            <person name="Castrezana S."/>
            <person name="Celniker S.E."/>
            <person name="Chang J.L."/>
            <person name="Chapple C."/>
            <person name="Chatterji S."/>
            <person name="Chinwalla A."/>
            <person name="Civetta A."/>
            <person name="Clifton S.W."/>
            <person name="Comeron J.M."/>
            <person name="Costello J.C."/>
            <person name="Coyne J.A."/>
            <person name="Daub J."/>
            <person name="David R.G."/>
            <person name="Delcher A.L."/>
            <person name="Delehaunty K."/>
            <person name="Do C.B."/>
            <person name="Ebling H."/>
            <person name="Edwards K."/>
            <person name="Eickbush T."/>
            <person name="Evans J.D."/>
            <person name="Filipski A."/>
            <person name="Findeiss S."/>
            <person name="Freyhult E."/>
            <person name="Fulton L."/>
            <person name="Fulton R."/>
            <person name="Garcia A.C."/>
            <person name="Gardiner A."/>
            <person name="Garfield D.A."/>
            <person name="Garvin B.E."/>
            <person name="Gibson G."/>
            <person name="Gilbert D."/>
            <person name="Gnerre S."/>
            <person name="Godfrey J."/>
            <person name="Good R."/>
            <person name="Gotea V."/>
            <person name="Gravely B."/>
            <person name="Greenberg A.J."/>
            <person name="Griffiths-Jones S."/>
            <person name="Gross S."/>
            <person name="Guigo R."/>
            <person name="Gustafson E.A."/>
            <person name="Haerty W."/>
            <person name="Hahn M.W."/>
            <person name="Halligan D.L."/>
            <person name="Halpern A.L."/>
            <person name="Halter G.M."/>
            <person name="Han M.V."/>
            <person name="Heger A."/>
            <person name="Hillier L."/>
            <person name="Hinrichs A.S."/>
            <person name="Holmes I."/>
            <person name="Hoskins R.A."/>
            <person name="Hubisz M.J."/>
            <person name="Hultmark D."/>
            <person name="Huntley M.A."/>
            <person name="Jaffe D.B."/>
            <person name="Jagadeeshan S."/>
            <person name="Jeck W.R."/>
            <person name="Johnson J."/>
            <person name="Jones C.D."/>
            <person name="Jordan W.C."/>
            <person name="Karpen G.H."/>
            <person name="Kataoka E."/>
            <person name="Keightley P.D."/>
            <person name="Kheradpour P."/>
            <person name="Kirkness E.F."/>
            <person name="Koerich L.B."/>
            <person name="Kristiansen K."/>
            <person name="Kudrna D."/>
            <person name="Kulathinal R.J."/>
            <person name="Kumar S."/>
            <person name="Kwok R."/>
            <person name="Lander E."/>
            <person name="Langley C.H."/>
            <person name="Lapoint R."/>
            <person name="Lazzaro B.P."/>
            <person name="Lee S.J."/>
            <person name="Levesque L."/>
            <person name="Li R."/>
            <person name="Lin C.F."/>
            <person name="Lin M.F."/>
            <person name="Lindblad-Toh K."/>
            <person name="Llopart A."/>
            <person name="Long M."/>
            <person name="Low L."/>
            <person name="Lozovsky E."/>
            <person name="Lu J."/>
            <person name="Luo M."/>
            <person name="Machado C.A."/>
            <person name="Makalowski W."/>
            <person name="Marzo M."/>
            <person name="Matsuda M."/>
            <person name="Matzkin L."/>
            <person name="McAllister B."/>
            <person name="McBride C.S."/>
            <person name="McKernan B."/>
            <person name="McKernan K."/>
            <person name="Mendez-Lago M."/>
            <person name="Minx P."/>
            <person name="Mollenhauer M.U."/>
            <person name="Montooth K."/>
            <person name="Mount S.M."/>
            <person name="Mu X."/>
            <person name="Myers E."/>
            <person name="Negre B."/>
            <person name="Newfeld S."/>
            <person name="Nielsen R."/>
            <person name="Noor M.A."/>
            <person name="O'Grady P."/>
            <person name="Pachter L."/>
            <person name="Papaceit M."/>
            <person name="Parisi M.J."/>
            <person name="Parisi M."/>
            <person name="Parts L."/>
            <person name="Pedersen J.S."/>
            <person name="Pesole G."/>
            <person name="Phillippy A.M."/>
            <person name="Ponting C.P."/>
            <person name="Pop M."/>
            <person name="Porcelli D."/>
            <person name="Powell J.R."/>
            <person name="Prohaska S."/>
            <person name="Pruitt K."/>
            <person name="Puig M."/>
            <person name="Quesneville H."/>
            <person name="Ram K.R."/>
            <person name="Rand D."/>
            <person name="Rasmussen M.D."/>
            <person name="Reed L.K."/>
            <person name="Reenan R."/>
            <person name="Reily A."/>
            <person name="Remington K.A."/>
            <person name="Rieger T.T."/>
            <person name="Ritchie M.G."/>
            <person name="Robin C."/>
            <person name="Rogers Y.H."/>
            <person name="Rohde C."/>
            <person name="Rozas J."/>
            <person name="Rubenfield M.J."/>
            <person name="Ruiz A."/>
            <person name="Russo S."/>
            <person name="Salzberg S.L."/>
            <person name="Sanchez-Gracia A."/>
            <person name="Saranga D.J."/>
            <person name="Sato H."/>
            <person name="Schaeffer S.W."/>
            <person name="Schatz M.C."/>
            <person name="Schlenke T."/>
            <person name="Schwartz R."/>
            <person name="Segarra C."/>
            <person name="Singh R.S."/>
            <person name="Sirot L."/>
            <person name="Sirota M."/>
            <person name="Sisneros N.B."/>
            <person name="Smith C.D."/>
            <person name="Smith T.F."/>
            <person name="Spieth J."/>
            <person name="Stage D.E."/>
            <person name="Stark A."/>
            <person name="Stephan W."/>
            <person name="Strausberg R.L."/>
            <person name="Strempel S."/>
            <person name="Sturgill D."/>
            <person name="Sutton G."/>
            <person name="Sutton G.G."/>
            <person name="Tao W."/>
            <person name="Teichmann S."/>
            <person name="Tobari Y.N."/>
            <person name="Tomimura Y."/>
            <person name="Tsolas J.M."/>
            <person name="Valente V.L."/>
            <person name="Venter E."/>
            <person name="Venter J.C."/>
            <person name="Vicario S."/>
            <person name="Vieira F.G."/>
            <person name="Vilella A.J."/>
            <person name="Villasante A."/>
            <person name="Walenz B."/>
            <person name="Wang J."/>
            <person name="Wasserman M."/>
            <person name="Watts T."/>
            <person name="Wilson D."/>
            <person name="Wilson R.K."/>
            <person name="Wing R.A."/>
            <person name="Wolfner M.F."/>
            <person name="Wong A."/>
            <person name="Wong G.K."/>
            <person name="Wu C.I."/>
            <person name="Wu G."/>
            <person name="Yamamoto D."/>
            <person name="Yang H.P."/>
            <person name="Yang S.P."/>
            <person name="Yorke J.A."/>
            <person name="Yoshida K."/>
            <person name="Zdobnov E."/>
            <person name="Zhang P."/>
            <person name="Zhang Y."/>
            <person name="Zimin A.V."/>
            <person name="Baldwin J."/>
            <person name="Abdouelleil A."/>
            <person name="Abdulkadir J."/>
            <person name="Abebe A."/>
            <person name="Abera B."/>
            <person name="Abreu J."/>
            <person name="Acer S.C."/>
            <person name="Aftuck L."/>
            <person name="Alexander A."/>
            <person name="An P."/>
            <person name="Anderson E."/>
            <person name="Anderson S."/>
            <person name="Arachi H."/>
            <person name="Azer M."/>
            <person name="Bachantsang P."/>
            <person name="Barry A."/>
            <person name="Bayul T."/>
            <person name="Berlin A."/>
            <person name="Bessette D."/>
            <person name="Bloom T."/>
            <person name="Blye J."/>
            <person name="Boguslavskiy L."/>
            <person name="Bonnet C."/>
            <person name="Boukhgalter B."/>
            <person name="Bourzgui I."/>
            <person name="Brown A."/>
            <person name="Cahill P."/>
            <person name="Channer S."/>
            <person name="Cheshatsang Y."/>
            <person name="Chuda L."/>
            <person name="Citroen M."/>
            <person name="Collymore A."/>
            <person name="Cooke P."/>
            <person name="Costello M."/>
            <person name="D'Aco K."/>
            <person name="Daza R."/>
            <person name="De Haan G."/>
            <person name="DeGray S."/>
            <person name="DeMaso C."/>
            <person name="Dhargay N."/>
            <person name="Dooley K."/>
            <person name="Dooley E."/>
            <person name="Doricent M."/>
            <person name="Dorje P."/>
            <person name="Dorjee K."/>
            <person name="Dupes A."/>
            <person name="Elong R."/>
            <person name="Falk J."/>
            <person name="Farina A."/>
            <person name="Faro S."/>
            <person name="Ferguson D."/>
            <person name="Fisher S."/>
            <person name="Foley C.D."/>
            <person name="Franke A."/>
            <person name="Friedrich D."/>
            <person name="Gadbois L."/>
            <person name="Gearin G."/>
            <person name="Gearin C.R."/>
            <person name="Giannoukos G."/>
            <person name="Goode T."/>
            <person name="Graham J."/>
            <person name="Grandbois E."/>
            <person name="Grewal S."/>
            <person name="Gyaltsen K."/>
            <person name="Hafez N."/>
            <person name="Hagos B."/>
            <person name="Hall J."/>
            <person name="Henson C."/>
            <person name="Hollinger A."/>
            <person name="Honan T."/>
            <person name="Huard M.D."/>
            <person name="Hughes L."/>
            <person name="Hurhula B."/>
            <person name="Husby M.E."/>
            <person name="Kamat A."/>
            <person name="Kanga B."/>
            <person name="Kashin S."/>
            <person name="Khazanovich D."/>
            <person name="Kisner P."/>
            <person name="Lance K."/>
            <person name="Lara M."/>
            <person name="Lee W."/>
            <person name="Lennon N."/>
            <person name="Letendre F."/>
            <person name="LeVine R."/>
            <person name="Lipovsky A."/>
            <person name="Liu X."/>
            <person name="Liu J."/>
            <person name="Liu S."/>
            <person name="Lokyitsang T."/>
            <person name="Lokyitsang Y."/>
            <person name="Lubonja R."/>
            <person name="Lui A."/>
            <person name="MacDonald P."/>
            <person name="Magnisalis V."/>
            <person name="Maru K."/>
            <person name="Matthews C."/>
            <person name="McCusker W."/>
            <person name="McDonough S."/>
            <person name="Mehta T."/>
            <person name="Meldrim J."/>
            <person name="Meneus L."/>
            <person name="Mihai O."/>
            <person name="Mihalev A."/>
            <person name="Mihova T."/>
            <person name="Mittelman R."/>
            <person name="Mlenga V."/>
            <person name="Montmayeur A."/>
            <person name="Mulrain L."/>
            <person name="Navidi A."/>
            <person name="Naylor J."/>
            <person name="Negash T."/>
            <person name="Nguyen T."/>
            <person name="Nguyen N."/>
            <person name="Nicol R."/>
            <person name="Norbu C."/>
            <person name="Norbu N."/>
            <person name="Novod N."/>
            <person name="O'Neill B."/>
            <person name="Osman S."/>
            <person name="Markiewicz E."/>
            <person name="Oyono O.L."/>
            <person name="Patti C."/>
            <person name="Phunkhang P."/>
            <person name="Pierre F."/>
            <person name="Priest M."/>
            <person name="Raghuraman S."/>
            <person name="Rege F."/>
            <person name="Reyes R."/>
            <person name="Rise C."/>
            <person name="Rogov P."/>
            <person name="Ross K."/>
            <person name="Ryan E."/>
            <person name="Settipalli S."/>
            <person name="Shea T."/>
            <person name="Sherpa N."/>
            <person name="Shi L."/>
            <person name="Shih D."/>
            <person name="Sparrow T."/>
            <person name="Spaulding J."/>
            <person name="Stalker J."/>
            <person name="Stange-Thomann N."/>
            <person name="Stavropoulos S."/>
            <person name="Stone C."/>
            <person name="Strader C."/>
            <person name="Tesfaye S."/>
            <person name="Thomson T."/>
            <person name="Thoulutsang Y."/>
            <person name="Thoulutsang D."/>
            <person name="Topham K."/>
            <person name="Topping I."/>
            <person name="Tsamla T."/>
            <person name="Vassiliev H."/>
            <person name="Vo A."/>
            <person name="Wangchuk T."/>
            <person name="Wangdi T."/>
            <person name="Weiand M."/>
            <person name="Wilkinson J."/>
            <person name="Wilson A."/>
            <person name="Yadav S."/>
            <person name="Young G."/>
            <person name="Yu Q."/>
            <person name="Zembek L."/>
            <person name="Zhong D."/>
            <person name="Zimmer A."/>
            <person name="Zwirko Z."/>
            <person name="Jaffe D.B."/>
            <person name="Alvarez P."/>
            <person name="Brockman W."/>
            <person name="Butler J."/>
            <person name="Chin C."/>
            <person name="Gnerre S."/>
            <person name="Grabherr M."/>
            <person name="Kleber M."/>
            <person name="Mauceli E."/>
            <person name="MacCallum I."/>
        </authorList>
    </citation>
    <scope>NUCLEOTIDE SEQUENCE [LARGE SCALE GENOMIC DNA]</scope>
    <source>
        <strain evidence="2">MSH-3 / Tucson 14011-0111.49</strain>
    </source>
</reference>
<accession>B4HA87</accession>
<sequence>MNEIKNYDCTGLAAGAAAALPAPQNRRRYSRNSIVADSCSAPVGTADLWVVSDCCSCSQHCCDIYAAPVTLVVDLANVVEKGILKKHGYGLVHGEQLKDKWGDDNQSDNLELITQDGTLASTSGGVAASEVERTLKSLNGYHEDILEALRNAATHRGTGTR</sequence>
<dbReference type="AlphaFoldDB" id="B4HA87"/>
<gene>
    <name evidence="1" type="primary">Dper\GL11268</name>
    <name evidence="1" type="ORF">Dper_GL11268</name>
</gene>
<evidence type="ECO:0000313" key="1">
    <source>
        <dbReference type="EMBL" id="EDW36776.1"/>
    </source>
</evidence>
<proteinExistence type="predicted"/>
<protein>
    <submittedName>
        <fullName evidence="1">GL11268</fullName>
    </submittedName>
</protein>
<dbReference type="PhylomeDB" id="B4HA87"/>
<dbReference type="HOGENOM" id="CLU_1645498_0_0_1"/>
<dbReference type="Proteomes" id="UP000008744">
    <property type="component" value="Unassembled WGS sequence"/>
</dbReference>
<evidence type="ECO:0000313" key="2">
    <source>
        <dbReference type="Proteomes" id="UP000008744"/>
    </source>
</evidence>
<dbReference type="STRING" id="7234.B4HA87"/>
<dbReference type="EMBL" id="CH479238">
    <property type="protein sequence ID" value="EDW36776.1"/>
    <property type="molecule type" value="Genomic_DNA"/>
</dbReference>
<keyword evidence="2" id="KW-1185">Reference proteome</keyword>